<dbReference type="HOGENOM" id="CLU_1417179_0_0_1"/>
<reference evidence="1 2" key="2">
    <citation type="submission" date="2018-04" db="EMBL/GenBank/DDBJ databases">
        <title>OglaRS2 (Oryza glaberrima Reference Sequence Version 2).</title>
        <authorList>
            <person name="Zhang J."/>
            <person name="Kudrna D."/>
            <person name="Lee S."/>
            <person name="Talag J."/>
            <person name="Rajasekar S."/>
            <person name="Wing R.A."/>
        </authorList>
    </citation>
    <scope>NUCLEOTIDE SEQUENCE [LARGE SCALE GENOMIC DNA]</scope>
    <source>
        <strain evidence="1 2">cv. IRGC 96717</strain>
    </source>
</reference>
<organism evidence="1 2">
    <name type="scientific">Oryza glaberrima</name>
    <name type="common">African rice</name>
    <dbReference type="NCBI Taxonomy" id="4538"/>
    <lineage>
        <taxon>Eukaryota</taxon>
        <taxon>Viridiplantae</taxon>
        <taxon>Streptophyta</taxon>
        <taxon>Embryophyta</taxon>
        <taxon>Tracheophyta</taxon>
        <taxon>Spermatophyta</taxon>
        <taxon>Magnoliopsida</taxon>
        <taxon>Liliopsida</taxon>
        <taxon>Poales</taxon>
        <taxon>Poaceae</taxon>
        <taxon>BOP clade</taxon>
        <taxon>Oryzoideae</taxon>
        <taxon>Oryzeae</taxon>
        <taxon>Oryzinae</taxon>
        <taxon>Oryza</taxon>
    </lineage>
</organism>
<evidence type="ECO:0000313" key="2">
    <source>
        <dbReference type="Proteomes" id="UP000007306"/>
    </source>
</evidence>
<accession>I1P0J3</accession>
<proteinExistence type="predicted"/>
<name>I1P0J3_ORYGL</name>
<keyword evidence="2" id="KW-1185">Reference proteome</keyword>
<reference evidence="1" key="1">
    <citation type="submission" date="2015-06" db="UniProtKB">
        <authorList>
            <consortium name="EnsemblPlants"/>
        </authorList>
    </citation>
    <scope>IDENTIFICATION</scope>
</reference>
<sequence length="192" mass="20784">MYPERKRKVIDAPTSDLGGGVIYSLKIWLFIKAHGSLGPSSPHAAKEQVFHILGVVAEAALRRGCNSSMEAALISVNPSFMYSPREEFALRLTKIRPNIFPEGVCCSYPKTLGVSCKHGGWTKRGGLAEYSENGWQGSGGQRGKGLSDPLIIPERYGSPVTQGSYKCVVEILGSQMKYHARSGLGEGRGRQG</sequence>
<protein>
    <submittedName>
        <fullName evidence="1">Uncharacterized protein</fullName>
    </submittedName>
</protein>
<dbReference type="AlphaFoldDB" id="I1P0J3"/>
<evidence type="ECO:0000313" key="1">
    <source>
        <dbReference type="EnsemblPlants" id="ORGLA02G0149900.1"/>
    </source>
</evidence>
<dbReference type="Proteomes" id="UP000007306">
    <property type="component" value="Chromosome 2"/>
</dbReference>
<dbReference type="EnsemblPlants" id="ORGLA02G0149900.1">
    <property type="protein sequence ID" value="ORGLA02G0149900.1"/>
    <property type="gene ID" value="ORGLA02G0149900"/>
</dbReference>
<dbReference type="Gramene" id="ORGLA02G0149900.1">
    <property type="protein sequence ID" value="ORGLA02G0149900.1"/>
    <property type="gene ID" value="ORGLA02G0149900"/>
</dbReference>